<dbReference type="Pfam" id="PF00144">
    <property type="entry name" value="Beta-lactamase"/>
    <property type="match status" value="1"/>
</dbReference>
<organism evidence="3 4">
    <name type="scientific">Planctobacterium marinum</name>
    <dbReference type="NCBI Taxonomy" id="1631968"/>
    <lineage>
        <taxon>Bacteria</taxon>
        <taxon>Pseudomonadati</taxon>
        <taxon>Pseudomonadota</taxon>
        <taxon>Gammaproteobacteria</taxon>
        <taxon>Alteromonadales</taxon>
        <taxon>Alteromonadaceae</taxon>
        <taxon>Planctobacterium</taxon>
    </lineage>
</organism>
<feature type="signal peptide" evidence="1">
    <location>
        <begin position="1"/>
        <end position="20"/>
    </location>
</feature>
<keyword evidence="3" id="KW-0378">Hydrolase</keyword>
<dbReference type="PANTHER" id="PTHR43283">
    <property type="entry name" value="BETA-LACTAMASE-RELATED"/>
    <property type="match status" value="1"/>
</dbReference>
<dbReference type="PANTHER" id="PTHR43283:SF7">
    <property type="entry name" value="BETA-LACTAMASE-RELATED DOMAIN-CONTAINING PROTEIN"/>
    <property type="match status" value="1"/>
</dbReference>
<gene>
    <name evidence="3" type="ORF">MACH26_29890</name>
</gene>
<feature type="domain" description="Beta-lactamase-related" evidence="2">
    <location>
        <begin position="74"/>
        <end position="352"/>
    </location>
</feature>
<dbReference type="EMBL" id="AP027272">
    <property type="protein sequence ID" value="BDX07468.1"/>
    <property type="molecule type" value="Genomic_DNA"/>
</dbReference>
<evidence type="ECO:0000259" key="2">
    <source>
        <dbReference type="Pfam" id="PF00144"/>
    </source>
</evidence>
<dbReference type="Gene3D" id="3.40.710.10">
    <property type="entry name" value="DD-peptidase/beta-lactamase superfamily"/>
    <property type="match status" value="1"/>
</dbReference>
<protein>
    <submittedName>
        <fullName evidence="3">Serine hydrolase</fullName>
    </submittedName>
</protein>
<dbReference type="KEGG" id="pmaw:MACH26_29890"/>
<keyword evidence="1" id="KW-0732">Signal</keyword>
<dbReference type="PROSITE" id="PS51257">
    <property type="entry name" value="PROKAR_LIPOPROTEIN"/>
    <property type="match status" value="1"/>
</dbReference>
<dbReference type="InterPro" id="IPR050789">
    <property type="entry name" value="Diverse_Enzym_Activities"/>
</dbReference>
<evidence type="ECO:0000313" key="4">
    <source>
        <dbReference type="Proteomes" id="UP001333710"/>
    </source>
</evidence>
<dbReference type="InterPro" id="IPR012338">
    <property type="entry name" value="Beta-lactam/transpept-like"/>
</dbReference>
<reference evidence="3" key="1">
    <citation type="submission" date="2023-01" db="EMBL/GenBank/DDBJ databases">
        <title>Complete genome sequence of Planctobacterium marinum strain Dej080120_11.</title>
        <authorList>
            <person name="Ueki S."/>
            <person name="Maruyama F."/>
        </authorList>
    </citation>
    <scope>NUCLEOTIDE SEQUENCE</scope>
    <source>
        <strain evidence="3">Dej080120_11</strain>
    </source>
</reference>
<dbReference type="AlphaFoldDB" id="A0AA48HX33"/>
<proteinExistence type="predicted"/>
<keyword evidence="4" id="KW-1185">Reference proteome</keyword>
<accession>A0AA48HX33</accession>
<dbReference type="SUPFAM" id="SSF56601">
    <property type="entry name" value="beta-lactamase/transpeptidase-like"/>
    <property type="match status" value="1"/>
</dbReference>
<dbReference type="GO" id="GO:0016787">
    <property type="term" value="F:hydrolase activity"/>
    <property type="evidence" value="ECO:0007669"/>
    <property type="project" value="UniProtKB-KW"/>
</dbReference>
<dbReference type="RefSeq" id="WP_338293488.1">
    <property type="nucleotide sequence ID" value="NZ_AP027272.1"/>
</dbReference>
<dbReference type="Proteomes" id="UP001333710">
    <property type="component" value="Chromosome"/>
</dbReference>
<dbReference type="InterPro" id="IPR001466">
    <property type="entry name" value="Beta-lactam-related"/>
</dbReference>
<sequence>MRLFVILLCCLSLISCGGGSSDTTTVTVPPVNNSPDYLPVSSDINHATPAEVGIDEAVISGVYTQAASQNGLRSLLVLKNGQLVAEQYFNGQTAQQLQHVRSVTKTVTALLTGIAIDEGILSMQATLGEFFSGDYSFADARAQSVTVEQLLTMTSGYDWDESGAALYVEWAQSNEPVEFLLSRNLTSNPGETFTYNSATVHLLGVIISTVSETSLQQFAQSRLFEPLGINAIRWEILADGRHNGSAGLELRPIDQAKLGLLIQNNGLYTAPDGSAAQVVPESWVTALKQEQVELTGTYSALNYRGYGYLNWLGESAVLSDSTANYELAWGWGGQFILTHPASDLILVTNSDWSVGASQASQQQQAMLAILIDGLLNATAN</sequence>
<evidence type="ECO:0000313" key="3">
    <source>
        <dbReference type="EMBL" id="BDX07468.1"/>
    </source>
</evidence>
<evidence type="ECO:0000256" key="1">
    <source>
        <dbReference type="SAM" id="SignalP"/>
    </source>
</evidence>
<feature type="chain" id="PRO_5041306247" evidence="1">
    <location>
        <begin position="21"/>
        <end position="380"/>
    </location>
</feature>
<name>A0AA48HX33_9ALTE</name>